<protein>
    <recommendedName>
        <fullName evidence="3">Deoxyribose-phosphate aldolase</fullName>
        <ecNumber evidence="3">4.1.2.4</ecNumber>
    </recommendedName>
</protein>
<sequence>MSVDFTKMTKKEVGKLFDYASLAKDLTEEQVRKGCKEAIKYNCKAFCYSSSYWTPVVKEELEGTDLLIGAGIGFPLGQQTSAVKAFEAEEAVKMGATVLDNCMNVGNMKEKKYDAIKAEFKDYVSAAGGVLTKMIIECCMLTDEEIKIACELCVEAGIDYVKSSTGHYAGPTMEQTVLMRDCLKGTKTKLKVSGVKAPKPQNAYAYLMAGAELIGTQDAPMIIDSLDLMREVGIVPKYQG</sequence>
<reference evidence="4 5" key="1">
    <citation type="submission" date="2018-08" db="EMBL/GenBank/DDBJ databases">
        <title>A genome reference for cultivated species of the human gut microbiota.</title>
        <authorList>
            <person name="Zou Y."/>
            <person name="Xue W."/>
            <person name="Luo G."/>
        </authorList>
    </citation>
    <scope>NUCLEOTIDE SEQUENCE [LARGE SCALE GENOMIC DNA]</scope>
    <source>
        <strain evidence="4 5">AM25-6</strain>
    </source>
</reference>
<proteinExistence type="predicted"/>
<organism evidence="4 5">
    <name type="scientific">Anaerofustis stercorihominis</name>
    <dbReference type="NCBI Taxonomy" id="214853"/>
    <lineage>
        <taxon>Bacteria</taxon>
        <taxon>Bacillati</taxon>
        <taxon>Bacillota</taxon>
        <taxon>Clostridia</taxon>
        <taxon>Eubacteriales</taxon>
        <taxon>Eubacteriaceae</taxon>
        <taxon>Anaerofustis</taxon>
    </lineage>
</organism>
<dbReference type="RefSeq" id="WP_117532124.1">
    <property type="nucleotide sequence ID" value="NZ_JBKXAL010000030.1"/>
</dbReference>
<keyword evidence="1" id="KW-0963">Cytoplasm</keyword>
<evidence type="ECO:0000313" key="5">
    <source>
        <dbReference type="Proteomes" id="UP000261212"/>
    </source>
</evidence>
<evidence type="ECO:0000256" key="2">
    <source>
        <dbReference type="ARBA" id="ARBA00023270"/>
    </source>
</evidence>
<dbReference type="SMART" id="SM01133">
    <property type="entry name" value="DeoC"/>
    <property type="match status" value="1"/>
</dbReference>
<name>A0A3E3DYP6_9FIRM</name>
<dbReference type="EC" id="4.1.2.4" evidence="3"/>
<dbReference type="PANTHER" id="PTHR10889">
    <property type="entry name" value="DEOXYRIBOSE-PHOSPHATE ALDOLASE"/>
    <property type="match status" value="1"/>
</dbReference>
<accession>A0A3E3DYP6</accession>
<dbReference type="InterPro" id="IPR011343">
    <property type="entry name" value="DeoC"/>
</dbReference>
<evidence type="ECO:0000256" key="3">
    <source>
        <dbReference type="NCBIfam" id="TIGR00126"/>
    </source>
</evidence>
<evidence type="ECO:0000313" key="4">
    <source>
        <dbReference type="EMBL" id="RGD74407.1"/>
    </source>
</evidence>
<dbReference type="Gene3D" id="3.20.20.70">
    <property type="entry name" value="Aldolase class I"/>
    <property type="match status" value="1"/>
</dbReference>
<evidence type="ECO:0000256" key="1">
    <source>
        <dbReference type="ARBA" id="ARBA00022490"/>
    </source>
</evidence>
<gene>
    <name evidence="4" type="primary">deoC</name>
    <name evidence="4" type="ORF">DW687_06475</name>
</gene>
<dbReference type="GO" id="GO:0004139">
    <property type="term" value="F:deoxyribose-phosphate aldolase activity"/>
    <property type="evidence" value="ECO:0007669"/>
    <property type="project" value="UniProtKB-UniRule"/>
</dbReference>
<dbReference type="Proteomes" id="UP000261212">
    <property type="component" value="Unassembled WGS sequence"/>
</dbReference>
<dbReference type="GO" id="GO:0016052">
    <property type="term" value="P:carbohydrate catabolic process"/>
    <property type="evidence" value="ECO:0007669"/>
    <property type="project" value="TreeGrafter"/>
</dbReference>
<dbReference type="EMBL" id="QUSM01000003">
    <property type="protein sequence ID" value="RGD74407.1"/>
    <property type="molecule type" value="Genomic_DNA"/>
</dbReference>
<dbReference type="InterPro" id="IPR002915">
    <property type="entry name" value="DeoC/FbaB/LacD_aldolase"/>
</dbReference>
<keyword evidence="2" id="KW-0704">Schiff base</keyword>
<keyword evidence="4" id="KW-0456">Lyase</keyword>
<dbReference type="GO" id="GO:0009264">
    <property type="term" value="P:deoxyribonucleotide catabolic process"/>
    <property type="evidence" value="ECO:0007669"/>
    <property type="project" value="UniProtKB-UniRule"/>
</dbReference>
<dbReference type="GO" id="GO:0005737">
    <property type="term" value="C:cytoplasm"/>
    <property type="evidence" value="ECO:0007669"/>
    <property type="project" value="InterPro"/>
</dbReference>
<dbReference type="PIRSF" id="PIRSF001357">
    <property type="entry name" value="DeoC"/>
    <property type="match status" value="1"/>
</dbReference>
<dbReference type="AlphaFoldDB" id="A0A3E3DYP6"/>
<dbReference type="PANTHER" id="PTHR10889:SF1">
    <property type="entry name" value="DEOXYRIBOSE-PHOSPHATE ALDOLASE"/>
    <property type="match status" value="1"/>
</dbReference>
<comment type="caution">
    <text evidence="4">The sequence shown here is derived from an EMBL/GenBank/DDBJ whole genome shotgun (WGS) entry which is preliminary data.</text>
</comment>
<dbReference type="SUPFAM" id="SSF51569">
    <property type="entry name" value="Aldolase"/>
    <property type="match status" value="1"/>
</dbReference>
<dbReference type="InterPro" id="IPR013785">
    <property type="entry name" value="Aldolase_TIM"/>
</dbReference>
<dbReference type="NCBIfam" id="TIGR00126">
    <property type="entry name" value="deoC"/>
    <property type="match status" value="1"/>
</dbReference>
<dbReference type="Pfam" id="PF01791">
    <property type="entry name" value="DeoC"/>
    <property type="match status" value="1"/>
</dbReference>